<feature type="compositionally biased region" description="Basic and acidic residues" evidence="2">
    <location>
        <begin position="14"/>
        <end position="23"/>
    </location>
</feature>
<evidence type="ECO:0000313" key="3">
    <source>
        <dbReference type="EMBL" id="GEU89404.1"/>
    </source>
</evidence>
<sequence>MDSNPSRPSVSTHVDTEMHKEDQQATVGPTSLGVTSEERANPQFSNGQTKSISDGLEIVLTQPTTTEKGASFTTIHGDKEEASSTIKLEDLAKLVSQIQPSFKDLDSPEDDHVVIVDESDEDKPNAKTKDTLLHRSLSPSLLTTDLKDLRSKFNELTKEIKGLKTQVHELEIKLPNELKEIPTKLKDFTKTATSLTSQVAKLKTLQWELLEEFLSLPAKVESAQAKLKTLDALLSLLLNVTKALNKFAERRLRKRMLKVTDEEAYITGSMVKSSKEKKLKKFDFVTEDGRHIYLSEEQINNQKKLEEEAKAIAAKGEVRKAELIDLLGPEDPLDKLNNLANKKRKHVDDIHDYVKQPKRLSHQQDFVTIEDLNDFSNAMLYTVQEIFFKKQHQGTGVDDHARTFNSLLLVEVDKRNLNPLK</sequence>
<protein>
    <submittedName>
        <fullName evidence="3">Uncharacterized protein</fullName>
    </submittedName>
</protein>
<dbReference type="AlphaFoldDB" id="A0A6L2NXV7"/>
<feature type="compositionally biased region" description="Polar residues" evidence="2">
    <location>
        <begin position="42"/>
        <end position="52"/>
    </location>
</feature>
<comment type="caution">
    <text evidence="3">The sequence shown here is derived from an EMBL/GenBank/DDBJ whole genome shotgun (WGS) entry which is preliminary data.</text>
</comment>
<name>A0A6L2NXV7_TANCI</name>
<keyword evidence="1" id="KW-0175">Coiled coil</keyword>
<evidence type="ECO:0000256" key="2">
    <source>
        <dbReference type="SAM" id="MobiDB-lite"/>
    </source>
</evidence>
<feature type="coiled-coil region" evidence="1">
    <location>
        <begin position="146"/>
        <end position="173"/>
    </location>
</feature>
<feature type="region of interest" description="Disordered" evidence="2">
    <location>
        <begin position="1"/>
        <end position="55"/>
    </location>
</feature>
<gene>
    <name evidence="3" type="ORF">Tci_061382</name>
</gene>
<accession>A0A6L2NXV7</accession>
<feature type="compositionally biased region" description="Polar residues" evidence="2">
    <location>
        <begin position="1"/>
        <end position="13"/>
    </location>
</feature>
<evidence type="ECO:0000256" key="1">
    <source>
        <dbReference type="SAM" id="Coils"/>
    </source>
</evidence>
<organism evidence="3">
    <name type="scientific">Tanacetum cinerariifolium</name>
    <name type="common">Dalmatian daisy</name>
    <name type="synonym">Chrysanthemum cinerariifolium</name>
    <dbReference type="NCBI Taxonomy" id="118510"/>
    <lineage>
        <taxon>Eukaryota</taxon>
        <taxon>Viridiplantae</taxon>
        <taxon>Streptophyta</taxon>
        <taxon>Embryophyta</taxon>
        <taxon>Tracheophyta</taxon>
        <taxon>Spermatophyta</taxon>
        <taxon>Magnoliopsida</taxon>
        <taxon>eudicotyledons</taxon>
        <taxon>Gunneridae</taxon>
        <taxon>Pentapetalae</taxon>
        <taxon>asterids</taxon>
        <taxon>campanulids</taxon>
        <taxon>Asterales</taxon>
        <taxon>Asteraceae</taxon>
        <taxon>Asteroideae</taxon>
        <taxon>Anthemideae</taxon>
        <taxon>Anthemidinae</taxon>
        <taxon>Tanacetum</taxon>
    </lineage>
</organism>
<dbReference type="EMBL" id="BKCJ010009957">
    <property type="protein sequence ID" value="GEU89404.1"/>
    <property type="molecule type" value="Genomic_DNA"/>
</dbReference>
<proteinExistence type="predicted"/>
<reference evidence="3" key="1">
    <citation type="journal article" date="2019" name="Sci. Rep.">
        <title>Draft genome of Tanacetum cinerariifolium, the natural source of mosquito coil.</title>
        <authorList>
            <person name="Yamashiro T."/>
            <person name="Shiraishi A."/>
            <person name="Satake H."/>
            <person name="Nakayama K."/>
        </authorList>
    </citation>
    <scope>NUCLEOTIDE SEQUENCE</scope>
</reference>
<feature type="compositionally biased region" description="Polar residues" evidence="2">
    <location>
        <begin position="24"/>
        <end position="34"/>
    </location>
</feature>